<dbReference type="InterPro" id="IPR004589">
    <property type="entry name" value="DNA_helicase_ATP-dep_RecQ"/>
</dbReference>
<dbReference type="Pfam" id="PF00271">
    <property type="entry name" value="Helicase_C"/>
    <property type="match status" value="1"/>
</dbReference>
<evidence type="ECO:0000256" key="11">
    <source>
        <dbReference type="ARBA" id="ARBA00044535"/>
    </source>
</evidence>
<dbReference type="InterPro" id="IPR036388">
    <property type="entry name" value="WH-like_DNA-bd_sf"/>
</dbReference>
<evidence type="ECO:0000259" key="13">
    <source>
        <dbReference type="PROSITE" id="PS51192"/>
    </source>
</evidence>
<evidence type="ECO:0000256" key="5">
    <source>
        <dbReference type="ARBA" id="ARBA00022806"/>
    </source>
</evidence>
<name>A0A0G0JT40_9BACT</name>
<evidence type="ECO:0000256" key="8">
    <source>
        <dbReference type="ARBA" id="ARBA00023235"/>
    </source>
</evidence>
<dbReference type="SUPFAM" id="SSF52540">
    <property type="entry name" value="P-loop containing nucleoside triphosphate hydrolases"/>
    <property type="match status" value="1"/>
</dbReference>
<dbReference type="GO" id="GO:0005524">
    <property type="term" value="F:ATP binding"/>
    <property type="evidence" value="ECO:0007669"/>
    <property type="project" value="UniProtKB-KW"/>
</dbReference>
<evidence type="ECO:0000256" key="1">
    <source>
        <dbReference type="ARBA" id="ARBA00005446"/>
    </source>
</evidence>
<dbReference type="GO" id="GO:0043590">
    <property type="term" value="C:bacterial nucleoid"/>
    <property type="evidence" value="ECO:0007669"/>
    <property type="project" value="TreeGrafter"/>
</dbReference>
<keyword evidence="7" id="KW-0238">DNA-binding</keyword>
<dbReference type="GO" id="GO:0030894">
    <property type="term" value="C:replisome"/>
    <property type="evidence" value="ECO:0007669"/>
    <property type="project" value="TreeGrafter"/>
</dbReference>
<dbReference type="GO" id="GO:0016787">
    <property type="term" value="F:hydrolase activity"/>
    <property type="evidence" value="ECO:0007669"/>
    <property type="project" value="UniProtKB-KW"/>
</dbReference>
<organism evidence="15 16">
    <name type="scientific">Candidatus Falkowbacteria bacterium GW2011_GWE1_38_31</name>
    <dbReference type="NCBI Taxonomy" id="1618638"/>
    <lineage>
        <taxon>Bacteria</taxon>
        <taxon>Candidatus Falkowiibacteriota</taxon>
    </lineage>
</organism>
<evidence type="ECO:0000313" key="15">
    <source>
        <dbReference type="EMBL" id="KKQ69822.1"/>
    </source>
</evidence>
<dbReference type="SMART" id="SM00490">
    <property type="entry name" value="HELICc"/>
    <property type="match status" value="1"/>
</dbReference>
<dbReference type="EMBL" id="LBUU01000009">
    <property type="protein sequence ID" value="KKQ69822.1"/>
    <property type="molecule type" value="Genomic_DNA"/>
</dbReference>
<keyword evidence="5 15" id="KW-0347">Helicase</keyword>
<dbReference type="Proteomes" id="UP000034022">
    <property type="component" value="Unassembled WGS sequence"/>
</dbReference>
<dbReference type="Pfam" id="PF16124">
    <property type="entry name" value="RecQ_Zn_bind"/>
    <property type="match status" value="1"/>
</dbReference>
<dbReference type="CDD" id="cd17920">
    <property type="entry name" value="DEXHc_RecQ"/>
    <property type="match status" value="1"/>
</dbReference>
<dbReference type="GO" id="GO:0043138">
    <property type="term" value="F:3'-5' DNA helicase activity"/>
    <property type="evidence" value="ECO:0007669"/>
    <property type="project" value="UniProtKB-EC"/>
</dbReference>
<feature type="domain" description="Helicase C-terminal" evidence="14">
    <location>
        <begin position="226"/>
        <end position="385"/>
    </location>
</feature>
<accession>A0A0G0JT40</accession>
<dbReference type="EC" id="5.6.2.4" evidence="10"/>
<dbReference type="PANTHER" id="PTHR13710:SF105">
    <property type="entry name" value="ATP-DEPENDENT DNA HELICASE Q1"/>
    <property type="match status" value="1"/>
</dbReference>
<dbReference type="Pfam" id="PF00270">
    <property type="entry name" value="DEAD"/>
    <property type="match status" value="1"/>
</dbReference>
<dbReference type="Gene3D" id="3.40.50.300">
    <property type="entry name" value="P-loop containing nucleotide triphosphate hydrolases"/>
    <property type="match status" value="2"/>
</dbReference>
<dbReference type="GO" id="GO:0006310">
    <property type="term" value="P:DNA recombination"/>
    <property type="evidence" value="ECO:0007669"/>
    <property type="project" value="InterPro"/>
</dbReference>
<dbReference type="InterPro" id="IPR014001">
    <property type="entry name" value="Helicase_ATP-bd"/>
</dbReference>
<evidence type="ECO:0000313" key="16">
    <source>
        <dbReference type="Proteomes" id="UP000034022"/>
    </source>
</evidence>
<dbReference type="GO" id="GO:0003677">
    <property type="term" value="F:DNA binding"/>
    <property type="evidence" value="ECO:0007669"/>
    <property type="project" value="UniProtKB-KW"/>
</dbReference>
<dbReference type="InterPro" id="IPR027417">
    <property type="entry name" value="P-loop_NTPase"/>
</dbReference>
<dbReference type="FunFam" id="3.40.50.300:FF:001363">
    <property type="entry name" value="ATP-dependent DNA helicase RecQ"/>
    <property type="match status" value="1"/>
</dbReference>
<protein>
    <recommendedName>
        <fullName evidence="11">ATP-dependent DNA helicase RecQ</fullName>
        <ecNumber evidence="10">5.6.2.4</ecNumber>
    </recommendedName>
    <alternativeName>
        <fullName evidence="12">DNA 3'-5' helicase RecQ</fullName>
    </alternativeName>
</protein>
<dbReference type="SMART" id="SM00487">
    <property type="entry name" value="DEXDc"/>
    <property type="match status" value="1"/>
</dbReference>
<dbReference type="InterPro" id="IPR001650">
    <property type="entry name" value="Helicase_C-like"/>
</dbReference>
<dbReference type="NCBIfam" id="TIGR00614">
    <property type="entry name" value="recQ_fam"/>
    <property type="match status" value="1"/>
</dbReference>
<dbReference type="CDD" id="cd18794">
    <property type="entry name" value="SF2_C_RecQ"/>
    <property type="match status" value="1"/>
</dbReference>
<proteinExistence type="inferred from homology"/>
<dbReference type="InterPro" id="IPR032284">
    <property type="entry name" value="RecQ_Zn-bd"/>
</dbReference>
<keyword evidence="8" id="KW-0413">Isomerase</keyword>
<dbReference type="InterPro" id="IPR011545">
    <property type="entry name" value="DEAD/DEAH_box_helicase_dom"/>
</dbReference>
<dbReference type="PROSITE" id="PS51192">
    <property type="entry name" value="HELICASE_ATP_BIND_1"/>
    <property type="match status" value="1"/>
</dbReference>
<dbReference type="GO" id="GO:0005737">
    <property type="term" value="C:cytoplasm"/>
    <property type="evidence" value="ECO:0007669"/>
    <property type="project" value="TreeGrafter"/>
</dbReference>
<dbReference type="GO" id="GO:0009378">
    <property type="term" value="F:four-way junction helicase activity"/>
    <property type="evidence" value="ECO:0007669"/>
    <property type="project" value="TreeGrafter"/>
</dbReference>
<evidence type="ECO:0000256" key="3">
    <source>
        <dbReference type="ARBA" id="ARBA00022741"/>
    </source>
</evidence>
<evidence type="ECO:0000256" key="12">
    <source>
        <dbReference type="ARBA" id="ARBA00044550"/>
    </source>
</evidence>
<sequence length="587" mass="65737">MADTKQKKEQAQALLKIHYGFDKFRPGQEKAIDNVLAKKSTVVIMPTGGGKSLCYQLPALVLDGTTIVVSPLISLMKDQVDALERVGIPATFINSSISPLEATKRLSAVKEGVYKLLYIAPERFYSIEFMNALKNIQIDLFAIDEAHCISQWGHDFRPSYIRLKNAIAHLGSPTVIALTATATPEVKEDIIKQLDLKNPEIVVTGFARPNLQFGVIQARENEKPGFVMDAINSAPDSSGIIYVSTRSRVDNLLQYLLENDIEAASYHAGMDAEDRKWVQNNFLSNKIKVIVATNAFGLGIDKPNVRFVVHYDMPGTVESYYQEAGRAGRDGKPSFCLLLYNSRDRALHEFFIKGDNPSPENIMEIYETLLAYETDTVMITYAELGQILSDKIPDMAIGTSLKILEKEGYILRSREKSGNAYLKILSAFNEIIATLGTRAKKQIDILEAIKTRYSAEALAGWEINLEEVAEILKIKKDSLSRLIKKLADSGFAEYRPPFKGTEIRILQKMDRKNLKIDKAALKEKLRHAYGKLDAMEEYVYGFDCRQKFILDYFGDSNAAACGKCDACLSTNKSVNKSKLPNKEYLPY</sequence>
<keyword evidence="3" id="KW-0547">Nucleotide-binding</keyword>
<keyword evidence="4" id="KW-0378">Hydrolase</keyword>
<evidence type="ECO:0000256" key="6">
    <source>
        <dbReference type="ARBA" id="ARBA00022840"/>
    </source>
</evidence>
<feature type="domain" description="Helicase ATP-binding" evidence="13">
    <location>
        <begin position="32"/>
        <end position="200"/>
    </location>
</feature>
<dbReference type="PANTHER" id="PTHR13710">
    <property type="entry name" value="DNA HELICASE RECQ FAMILY MEMBER"/>
    <property type="match status" value="1"/>
</dbReference>
<dbReference type="PROSITE" id="PS51194">
    <property type="entry name" value="HELICASE_CTER"/>
    <property type="match status" value="1"/>
</dbReference>
<dbReference type="PATRIC" id="fig|1618638.3.peg.1030"/>
<evidence type="ECO:0000256" key="4">
    <source>
        <dbReference type="ARBA" id="ARBA00022801"/>
    </source>
</evidence>
<evidence type="ECO:0000259" key="14">
    <source>
        <dbReference type="PROSITE" id="PS51194"/>
    </source>
</evidence>
<evidence type="ECO:0000256" key="2">
    <source>
        <dbReference type="ARBA" id="ARBA00022723"/>
    </source>
</evidence>
<dbReference type="Gene3D" id="1.10.10.10">
    <property type="entry name" value="Winged helix-like DNA-binding domain superfamily/Winged helix DNA-binding domain"/>
    <property type="match status" value="1"/>
</dbReference>
<dbReference type="GO" id="GO:0046872">
    <property type="term" value="F:metal ion binding"/>
    <property type="evidence" value="ECO:0007669"/>
    <property type="project" value="UniProtKB-KW"/>
</dbReference>
<dbReference type="GO" id="GO:0006281">
    <property type="term" value="P:DNA repair"/>
    <property type="evidence" value="ECO:0007669"/>
    <property type="project" value="TreeGrafter"/>
</dbReference>
<dbReference type="AlphaFoldDB" id="A0A0G0JT40"/>
<keyword evidence="2" id="KW-0479">Metal-binding</keyword>
<comment type="caution">
    <text evidence="15">The sequence shown here is derived from an EMBL/GenBank/DDBJ whole genome shotgun (WGS) entry which is preliminary data.</text>
</comment>
<evidence type="ECO:0000256" key="7">
    <source>
        <dbReference type="ARBA" id="ARBA00023125"/>
    </source>
</evidence>
<reference evidence="15" key="1">
    <citation type="journal article" date="2015" name="Nature">
        <title>rRNA introns, odd ribosomes, and small enigmatic genomes across a large radiation of phyla.</title>
        <authorList>
            <person name="Brown C.T."/>
            <person name="Hug L.A."/>
            <person name="Thomas B.C."/>
            <person name="Sharon I."/>
            <person name="Castelle C.J."/>
            <person name="Singh A."/>
            <person name="Wilkins M.J."/>
            <person name="Williams K.H."/>
            <person name="Banfield J.F."/>
        </authorList>
    </citation>
    <scope>NUCLEOTIDE SEQUENCE [LARGE SCALE GENOMIC DNA]</scope>
</reference>
<comment type="similarity">
    <text evidence="1">Belongs to the helicase family. RecQ subfamily.</text>
</comment>
<keyword evidence="6" id="KW-0067">ATP-binding</keyword>
<evidence type="ECO:0000256" key="9">
    <source>
        <dbReference type="ARBA" id="ARBA00034617"/>
    </source>
</evidence>
<evidence type="ECO:0000256" key="10">
    <source>
        <dbReference type="ARBA" id="ARBA00034808"/>
    </source>
</evidence>
<comment type="catalytic activity">
    <reaction evidence="9">
        <text>Couples ATP hydrolysis with the unwinding of duplex DNA by translocating in the 3'-5' direction.</text>
        <dbReference type="EC" id="5.6.2.4"/>
    </reaction>
</comment>
<gene>
    <name evidence="15" type="ORF">US91_C0009G0025</name>
</gene>